<gene>
    <name evidence="1" type="primary">ORF63486</name>
</gene>
<accession>A0A0B6ZIS4</accession>
<evidence type="ECO:0000313" key="1">
    <source>
        <dbReference type="EMBL" id="CEK67665.1"/>
    </source>
</evidence>
<dbReference type="EMBL" id="HACG01020800">
    <property type="protein sequence ID" value="CEK67665.1"/>
    <property type="molecule type" value="Transcribed_RNA"/>
</dbReference>
<dbReference type="AlphaFoldDB" id="A0A0B6ZIS4"/>
<organism evidence="1">
    <name type="scientific">Arion vulgaris</name>
    <dbReference type="NCBI Taxonomy" id="1028688"/>
    <lineage>
        <taxon>Eukaryota</taxon>
        <taxon>Metazoa</taxon>
        <taxon>Spiralia</taxon>
        <taxon>Lophotrochozoa</taxon>
        <taxon>Mollusca</taxon>
        <taxon>Gastropoda</taxon>
        <taxon>Heterobranchia</taxon>
        <taxon>Euthyneura</taxon>
        <taxon>Panpulmonata</taxon>
        <taxon>Eupulmonata</taxon>
        <taxon>Stylommatophora</taxon>
        <taxon>Helicina</taxon>
        <taxon>Arionoidea</taxon>
        <taxon>Arionidae</taxon>
        <taxon>Arion</taxon>
    </lineage>
</organism>
<sequence length="64" mass="6918">MATCCLLAHPGEDVLAGHALVSVPPADAGREMFDLLLVYIKSKIGQAKTSFLKMRRTICNKSLS</sequence>
<name>A0A0B6ZIS4_9EUPU</name>
<protein>
    <submittedName>
        <fullName evidence="1">Uncharacterized protein</fullName>
    </submittedName>
</protein>
<proteinExistence type="predicted"/>
<reference evidence="1" key="1">
    <citation type="submission" date="2014-12" db="EMBL/GenBank/DDBJ databases">
        <title>Insight into the proteome of Arion vulgaris.</title>
        <authorList>
            <person name="Aradska J."/>
            <person name="Bulat T."/>
            <person name="Smidak R."/>
            <person name="Sarate P."/>
            <person name="Gangsoo J."/>
            <person name="Sialana F."/>
            <person name="Bilban M."/>
            <person name="Lubec G."/>
        </authorList>
    </citation>
    <scope>NUCLEOTIDE SEQUENCE</scope>
    <source>
        <tissue evidence="1">Skin</tissue>
    </source>
</reference>
<feature type="non-terminal residue" evidence="1">
    <location>
        <position position="64"/>
    </location>
</feature>